<dbReference type="PANTHER" id="PTHR34352">
    <property type="entry name" value="PROTEIN YHFA"/>
    <property type="match status" value="1"/>
</dbReference>
<dbReference type="EMBL" id="JBHUGD010000004">
    <property type="protein sequence ID" value="MFD1948672.1"/>
    <property type="molecule type" value="Genomic_DNA"/>
</dbReference>
<keyword evidence="1" id="KW-0575">Peroxidase</keyword>
<reference evidence="2" key="1">
    <citation type="journal article" date="2019" name="Int. J. Syst. Evol. Microbiol.">
        <title>The Global Catalogue of Microorganisms (GCM) 10K type strain sequencing project: providing services to taxonomists for standard genome sequencing and annotation.</title>
        <authorList>
            <consortium name="The Broad Institute Genomics Platform"/>
            <consortium name="The Broad Institute Genome Sequencing Center for Infectious Disease"/>
            <person name="Wu L."/>
            <person name="Ma J."/>
        </authorList>
    </citation>
    <scope>NUCLEOTIDE SEQUENCE [LARGE SCALE GENOMIC DNA]</scope>
    <source>
        <strain evidence="2">CGMCC 1.12477</strain>
    </source>
</reference>
<gene>
    <name evidence="1" type="ORF">ACFSDE_17860</name>
</gene>
<keyword evidence="2" id="KW-1185">Reference proteome</keyword>
<keyword evidence="1" id="KW-0560">Oxidoreductase</keyword>
<sequence length="143" mass="15196">MTSESHRAVELTKIGAQRFQATNARGGQVVFGSGGEDPDFTPVEMLLAAIAGCSAIDVELITGKRSDADSFRVTASGEKVRDAQGNHLVDLRVAFDVTFPEGEQGDAARAVLARSIRQSRDRLCTVSRTVAIGEPVVYDGADD</sequence>
<dbReference type="InterPro" id="IPR003718">
    <property type="entry name" value="OsmC/Ohr_fam"/>
</dbReference>
<dbReference type="InterPro" id="IPR036102">
    <property type="entry name" value="OsmC/Ohrsf"/>
</dbReference>
<name>A0ABW4TSN8_9ACTN</name>
<comment type="caution">
    <text evidence="1">The sequence shown here is derived from an EMBL/GenBank/DDBJ whole genome shotgun (WGS) entry which is preliminary data.</text>
</comment>
<organism evidence="1 2">
    <name type="scientific">Nocardioides aestuarii</name>
    <dbReference type="NCBI Taxonomy" id="252231"/>
    <lineage>
        <taxon>Bacteria</taxon>
        <taxon>Bacillati</taxon>
        <taxon>Actinomycetota</taxon>
        <taxon>Actinomycetes</taxon>
        <taxon>Propionibacteriales</taxon>
        <taxon>Nocardioidaceae</taxon>
        <taxon>Nocardioides</taxon>
    </lineage>
</organism>
<protein>
    <submittedName>
        <fullName evidence="1">OsmC family protein</fullName>
        <ecNumber evidence="1">1.11.1.-</ecNumber>
    </submittedName>
</protein>
<dbReference type="Gene3D" id="3.30.300.20">
    <property type="match status" value="1"/>
</dbReference>
<dbReference type="EC" id="1.11.1.-" evidence="1"/>
<dbReference type="GO" id="GO:0004601">
    <property type="term" value="F:peroxidase activity"/>
    <property type="evidence" value="ECO:0007669"/>
    <property type="project" value="UniProtKB-KW"/>
</dbReference>
<accession>A0ABW4TSN8</accession>
<dbReference type="InterPro" id="IPR015946">
    <property type="entry name" value="KH_dom-like_a/b"/>
</dbReference>
<dbReference type="SUPFAM" id="SSF82784">
    <property type="entry name" value="OsmC-like"/>
    <property type="match status" value="1"/>
</dbReference>
<evidence type="ECO:0000313" key="2">
    <source>
        <dbReference type="Proteomes" id="UP001597351"/>
    </source>
</evidence>
<dbReference type="Proteomes" id="UP001597351">
    <property type="component" value="Unassembled WGS sequence"/>
</dbReference>
<evidence type="ECO:0000313" key="1">
    <source>
        <dbReference type="EMBL" id="MFD1948672.1"/>
    </source>
</evidence>
<proteinExistence type="predicted"/>
<dbReference type="PANTHER" id="PTHR34352:SF1">
    <property type="entry name" value="PROTEIN YHFA"/>
    <property type="match status" value="1"/>
</dbReference>
<dbReference type="Pfam" id="PF02566">
    <property type="entry name" value="OsmC"/>
    <property type="match status" value="1"/>
</dbReference>
<dbReference type="RefSeq" id="WP_343921782.1">
    <property type="nucleotide sequence ID" value="NZ_BAAAJT010000003.1"/>
</dbReference>